<comment type="caution">
    <text evidence="1">The sequence shown here is derived from an EMBL/GenBank/DDBJ whole genome shotgun (WGS) entry which is preliminary data.</text>
</comment>
<dbReference type="EMBL" id="BTRK01000005">
    <property type="protein sequence ID" value="GMR54759.1"/>
    <property type="molecule type" value="Genomic_DNA"/>
</dbReference>
<accession>A0AAN5D346</accession>
<gene>
    <name evidence="1" type="ORF">PMAYCL1PPCAC_24954</name>
</gene>
<feature type="non-terminal residue" evidence="1">
    <location>
        <position position="87"/>
    </location>
</feature>
<sequence length="87" mass="9992">MDLLRGVVFCSAEFHHVFQQHGLELVRECFVSVSRLKILNILDSFELIEAIVLKLDKSILISEQKLGRDVQFSGIDEKLLDLIDNHL</sequence>
<keyword evidence="2" id="KW-1185">Reference proteome</keyword>
<proteinExistence type="predicted"/>
<evidence type="ECO:0000313" key="1">
    <source>
        <dbReference type="EMBL" id="GMR54759.1"/>
    </source>
</evidence>
<dbReference type="AlphaFoldDB" id="A0AAN5D346"/>
<dbReference type="Proteomes" id="UP001328107">
    <property type="component" value="Unassembled WGS sequence"/>
</dbReference>
<reference evidence="2" key="1">
    <citation type="submission" date="2022-10" db="EMBL/GenBank/DDBJ databases">
        <title>Genome assembly of Pristionchus species.</title>
        <authorList>
            <person name="Yoshida K."/>
            <person name="Sommer R.J."/>
        </authorList>
    </citation>
    <scope>NUCLEOTIDE SEQUENCE [LARGE SCALE GENOMIC DNA]</scope>
    <source>
        <strain evidence="2">RS5460</strain>
    </source>
</reference>
<name>A0AAN5D346_9BILA</name>
<protein>
    <submittedName>
        <fullName evidence="1">Uncharacterized protein</fullName>
    </submittedName>
</protein>
<organism evidence="1 2">
    <name type="scientific">Pristionchus mayeri</name>
    <dbReference type="NCBI Taxonomy" id="1317129"/>
    <lineage>
        <taxon>Eukaryota</taxon>
        <taxon>Metazoa</taxon>
        <taxon>Ecdysozoa</taxon>
        <taxon>Nematoda</taxon>
        <taxon>Chromadorea</taxon>
        <taxon>Rhabditida</taxon>
        <taxon>Rhabditina</taxon>
        <taxon>Diplogasteromorpha</taxon>
        <taxon>Diplogasteroidea</taxon>
        <taxon>Neodiplogasteridae</taxon>
        <taxon>Pristionchus</taxon>
    </lineage>
</organism>
<evidence type="ECO:0000313" key="2">
    <source>
        <dbReference type="Proteomes" id="UP001328107"/>
    </source>
</evidence>